<name>A0A382WFR9_9ZZZZ</name>
<evidence type="ECO:0000313" key="1">
    <source>
        <dbReference type="EMBL" id="SVD57633.1"/>
    </source>
</evidence>
<dbReference type="AlphaFoldDB" id="A0A382WFR9"/>
<sequence length="23" mass="2583">MYNQTHYGDIRIGAVGNILNFVS</sequence>
<gene>
    <name evidence="1" type="ORF">METZ01_LOCUS410487</name>
</gene>
<organism evidence="1">
    <name type="scientific">marine metagenome</name>
    <dbReference type="NCBI Taxonomy" id="408172"/>
    <lineage>
        <taxon>unclassified sequences</taxon>
        <taxon>metagenomes</taxon>
        <taxon>ecological metagenomes</taxon>
    </lineage>
</organism>
<accession>A0A382WFR9</accession>
<reference evidence="1" key="1">
    <citation type="submission" date="2018-05" db="EMBL/GenBank/DDBJ databases">
        <authorList>
            <person name="Lanie J.A."/>
            <person name="Ng W.-L."/>
            <person name="Kazmierczak K.M."/>
            <person name="Andrzejewski T.M."/>
            <person name="Davidsen T.M."/>
            <person name="Wayne K.J."/>
            <person name="Tettelin H."/>
            <person name="Glass J.I."/>
            <person name="Rusch D."/>
            <person name="Podicherti R."/>
            <person name="Tsui H.-C.T."/>
            <person name="Winkler M.E."/>
        </authorList>
    </citation>
    <scope>NUCLEOTIDE SEQUENCE</scope>
</reference>
<proteinExistence type="predicted"/>
<protein>
    <submittedName>
        <fullName evidence="1">Uncharacterized protein</fullName>
    </submittedName>
</protein>
<feature type="non-terminal residue" evidence="1">
    <location>
        <position position="23"/>
    </location>
</feature>
<dbReference type="EMBL" id="UINC01159511">
    <property type="protein sequence ID" value="SVD57633.1"/>
    <property type="molecule type" value="Genomic_DNA"/>
</dbReference>